<sequence>MPPETFGAMICRARKERGWSQSRLAEELAQVSGRSTVTRQEVYRWEKGRRVPRFWLPHIATALDIPRDRLERAIAANGASDDSPDPAATLTTLLPDGDPLTPLTASTGRRVGAQDARDLAARVHGLRLADDVLAGRDLVSPARRELAAALRLYQEGRHTEAVGRSLLVAIGELAQIVGWIESDAGHHDRAEATYRLGVSAAREAGDLTLAGNVAGSLAYQWTNTGRQREGLALARAALDDAGPDAPGKARALFFDRVAWAHASIGEAQAAMRALEHAHEALVAAEPEAAPEWAYWVSEDELRVMDARVYTELRRPLRAVPLLRDVLNRYNAAHARELALYLSWLAVAYADANEPEAAAETTARMFALSADVASDRTAERSQVVLCRLADFEDVPEVRAVLGVA</sequence>
<keyword evidence="3" id="KW-0238">DNA-binding</keyword>
<dbReference type="GO" id="GO:0003677">
    <property type="term" value="F:DNA binding"/>
    <property type="evidence" value="ECO:0007669"/>
    <property type="project" value="UniProtKB-KW"/>
</dbReference>
<dbReference type="Pfam" id="PF01381">
    <property type="entry name" value="HTH_3"/>
    <property type="match status" value="1"/>
</dbReference>
<feature type="region of interest" description="Disordered" evidence="1">
    <location>
        <begin position="76"/>
        <end position="99"/>
    </location>
</feature>
<evidence type="ECO:0000256" key="1">
    <source>
        <dbReference type="SAM" id="MobiDB-lite"/>
    </source>
</evidence>
<dbReference type="PROSITE" id="PS50943">
    <property type="entry name" value="HTH_CROC1"/>
    <property type="match status" value="1"/>
</dbReference>
<feature type="domain" description="HTH cro/C1-type" evidence="2">
    <location>
        <begin position="12"/>
        <end position="70"/>
    </location>
</feature>
<dbReference type="EMBL" id="FUWS01000006">
    <property type="protein sequence ID" value="SKA11958.1"/>
    <property type="molecule type" value="Genomic_DNA"/>
</dbReference>
<organism evidence="3 4">
    <name type="scientific">Marinactinospora thermotolerans DSM 45154</name>
    <dbReference type="NCBI Taxonomy" id="1122192"/>
    <lineage>
        <taxon>Bacteria</taxon>
        <taxon>Bacillati</taxon>
        <taxon>Actinomycetota</taxon>
        <taxon>Actinomycetes</taxon>
        <taxon>Streptosporangiales</taxon>
        <taxon>Nocardiopsidaceae</taxon>
        <taxon>Marinactinospora</taxon>
    </lineage>
</organism>
<dbReference type="AlphaFoldDB" id="A0A1T4R8F8"/>
<reference evidence="3 4" key="1">
    <citation type="submission" date="2017-02" db="EMBL/GenBank/DDBJ databases">
        <authorList>
            <person name="Peterson S.W."/>
        </authorList>
    </citation>
    <scope>NUCLEOTIDE SEQUENCE [LARGE SCALE GENOMIC DNA]</scope>
    <source>
        <strain evidence="3 4">DSM 45154</strain>
    </source>
</reference>
<feature type="compositionally biased region" description="Low complexity" evidence="1">
    <location>
        <begin position="85"/>
        <end position="99"/>
    </location>
</feature>
<dbReference type="SUPFAM" id="SSF47413">
    <property type="entry name" value="lambda repressor-like DNA-binding domains"/>
    <property type="match status" value="1"/>
</dbReference>
<accession>A0A1T4R8F8</accession>
<protein>
    <submittedName>
        <fullName evidence="3">DNA-binding transcriptional regulator, XRE-family HTH domain</fullName>
    </submittedName>
</protein>
<dbReference type="InterPro" id="IPR010982">
    <property type="entry name" value="Lambda_DNA-bd_dom_sf"/>
</dbReference>
<gene>
    <name evidence="3" type="ORF">SAMN02745673_02589</name>
</gene>
<keyword evidence="4" id="KW-1185">Reference proteome</keyword>
<evidence type="ECO:0000313" key="3">
    <source>
        <dbReference type="EMBL" id="SKA11958.1"/>
    </source>
</evidence>
<dbReference type="InterPro" id="IPR001387">
    <property type="entry name" value="Cro/C1-type_HTH"/>
</dbReference>
<evidence type="ECO:0000259" key="2">
    <source>
        <dbReference type="PROSITE" id="PS50943"/>
    </source>
</evidence>
<dbReference type="STRING" id="1122192.SAMN02745673_02589"/>
<name>A0A1T4R8F8_9ACTN</name>
<dbReference type="Gene3D" id="1.10.260.40">
    <property type="entry name" value="lambda repressor-like DNA-binding domains"/>
    <property type="match status" value="1"/>
</dbReference>
<dbReference type="RefSeq" id="WP_078761891.1">
    <property type="nucleotide sequence ID" value="NZ_FUWS01000006.1"/>
</dbReference>
<dbReference type="Proteomes" id="UP000190637">
    <property type="component" value="Unassembled WGS sequence"/>
</dbReference>
<dbReference type="CDD" id="cd00093">
    <property type="entry name" value="HTH_XRE"/>
    <property type="match status" value="1"/>
</dbReference>
<dbReference type="OrthoDB" id="3213425at2"/>
<evidence type="ECO:0000313" key="4">
    <source>
        <dbReference type="Proteomes" id="UP000190637"/>
    </source>
</evidence>
<proteinExistence type="predicted"/>